<evidence type="ECO:0000259" key="2">
    <source>
        <dbReference type="Pfam" id="PF12146"/>
    </source>
</evidence>
<dbReference type="EMBL" id="CP041765">
    <property type="protein sequence ID" value="QDQ97675.1"/>
    <property type="molecule type" value="Genomic_DNA"/>
</dbReference>
<accession>A0A516X3M5</accession>
<dbReference type="AlphaFoldDB" id="A0A516X3M5"/>
<feature type="domain" description="Serine aminopeptidase S33" evidence="2">
    <location>
        <begin position="65"/>
        <end position="272"/>
    </location>
</feature>
<organism evidence="3 4">
    <name type="scientific">Tomitella fengzijianii</name>
    <dbReference type="NCBI Taxonomy" id="2597660"/>
    <lineage>
        <taxon>Bacteria</taxon>
        <taxon>Bacillati</taxon>
        <taxon>Actinomycetota</taxon>
        <taxon>Actinomycetes</taxon>
        <taxon>Mycobacteriales</taxon>
        <taxon>Tomitella</taxon>
    </lineage>
</organism>
<keyword evidence="4" id="KW-1185">Reference proteome</keyword>
<dbReference type="OrthoDB" id="9801217at2"/>
<evidence type="ECO:0000313" key="3">
    <source>
        <dbReference type="EMBL" id="QDQ97675.1"/>
    </source>
</evidence>
<feature type="compositionally biased region" description="Low complexity" evidence="1">
    <location>
        <begin position="347"/>
        <end position="358"/>
    </location>
</feature>
<reference evidence="3 4" key="1">
    <citation type="submission" date="2019-07" db="EMBL/GenBank/DDBJ databases">
        <title>Tomitella cavernea sp. nov., an actinomycete isolated from soil.</title>
        <authorList>
            <person name="Cheng J."/>
        </authorList>
    </citation>
    <scope>NUCLEOTIDE SEQUENCE [LARGE SCALE GENOMIC DNA]</scope>
    <source>
        <strain evidence="3 4">HY188</strain>
    </source>
</reference>
<dbReference type="Proteomes" id="UP000317344">
    <property type="component" value="Chromosome"/>
</dbReference>
<feature type="compositionally biased region" description="Basic and acidic residues" evidence="1">
    <location>
        <begin position="372"/>
        <end position="389"/>
    </location>
</feature>
<dbReference type="InterPro" id="IPR022742">
    <property type="entry name" value="Hydrolase_4"/>
</dbReference>
<dbReference type="SUPFAM" id="SSF53474">
    <property type="entry name" value="alpha/beta-Hydrolases"/>
    <property type="match status" value="1"/>
</dbReference>
<dbReference type="RefSeq" id="WP_143908602.1">
    <property type="nucleotide sequence ID" value="NZ_CP041765.1"/>
</dbReference>
<dbReference type="Gene3D" id="3.40.50.1820">
    <property type="entry name" value="alpha/beta hydrolase"/>
    <property type="match status" value="1"/>
</dbReference>
<keyword evidence="3" id="KW-0378">Hydrolase</keyword>
<proteinExistence type="predicted"/>
<dbReference type="KEGG" id="toy:FO059_10510"/>
<gene>
    <name evidence="3" type="ORF">FO059_10510</name>
</gene>
<dbReference type="Pfam" id="PF12146">
    <property type="entry name" value="Hydrolase_4"/>
    <property type="match status" value="1"/>
</dbReference>
<reference evidence="3 4" key="2">
    <citation type="submission" date="2019-07" db="EMBL/GenBank/DDBJ databases">
        <authorList>
            <person name="Huang Y."/>
        </authorList>
    </citation>
    <scope>NUCLEOTIDE SEQUENCE [LARGE SCALE GENOMIC DNA]</scope>
    <source>
        <strain evidence="3 4">HY188</strain>
    </source>
</reference>
<evidence type="ECO:0000313" key="4">
    <source>
        <dbReference type="Proteomes" id="UP000317344"/>
    </source>
</evidence>
<feature type="region of interest" description="Disordered" evidence="1">
    <location>
        <begin position="346"/>
        <end position="389"/>
    </location>
</feature>
<dbReference type="GO" id="GO:0016787">
    <property type="term" value="F:hydrolase activity"/>
    <property type="evidence" value="ECO:0007669"/>
    <property type="project" value="UniProtKB-KW"/>
</dbReference>
<sequence>MTTPAWHPDVLGPGFEALGIPLGDDPDGEGEITATLVRHSPAQASSTPGHATAGASRAASPATGRAVLYVHGFTDYFFQRHLAEHFTARGVAFYALDLRKCGRSLRPGQTPHFTRDLALYDAELAGALARIQGDTGARVLLMGHSTGGLILPLWLDRMRRAAAPPPAPVSGLVLNSPWFDLQGPSYLRSAGTVAVDVLGRARPTAVIPTALSEVYGAALSATHGGEWTYDLDWKPLTGFPVTAGWLRAVRHGHARLHRGLDVGVPSLVLRSTRSVFTTTPSPATRSADTVLDVDQIARWSGCLGGQNTVVPIDGALHDVFLSAPPVRAHAFRVLDRWVDAILPDAVPPGAGRSRAGAADPDRTAPGAAPGASDRHQCNESHEHAEENAR</sequence>
<evidence type="ECO:0000256" key="1">
    <source>
        <dbReference type="SAM" id="MobiDB-lite"/>
    </source>
</evidence>
<name>A0A516X3M5_9ACTN</name>
<dbReference type="InterPro" id="IPR029058">
    <property type="entry name" value="AB_hydrolase_fold"/>
</dbReference>
<protein>
    <submittedName>
        <fullName evidence="3">Alpha/beta hydrolase</fullName>
    </submittedName>
</protein>